<organism evidence="1 2">
    <name type="scientific">Stylonychia lemnae</name>
    <name type="common">Ciliate</name>
    <dbReference type="NCBI Taxonomy" id="5949"/>
    <lineage>
        <taxon>Eukaryota</taxon>
        <taxon>Sar</taxon>
        <taxon>Alveolata</taxon>
        <taxon>Ciliophora</taxon>
        <taxon>Intramacronucleata</taxon>
        <taxon>Spirotrichea</taxon>
        <taxon>Stichotrichia</taxon>
        <taxon>Sporadotrichida</taxon>
        <taxon>Oxytrichidae</taxon>
        <taxon>Stylonychinae</taxon>
        <taxon>Stylonychia</taxon>
    </lineage>
</organism>
<dbReference type="AlphaFoldDB" id="A0A078B7N3"/>
<gene>
    <name evidence="1" type="primary">Contig11957.g12790</name>
    <name evidence="1" type="ORF">STYLEM_19664</name>
</gene>
<proteinExistence type="predicted"/>
<evidence type="ECO:0000313" key="2">
    <source>
        <dbReference type="Proteomes" id="UP000039865"/>
    </source>
</evidence>
<reference evidence="1 2" key="1">
    <citation type="submission" date="2014-06" db="EMBL/GenBank/DDBJ databases">
        <authorList>
            <person name="Swart Estienne"/>
        </authorList>
    </citation>
    <scope>NUCLEOTIDE SEQUENCE [LARGE SCALE GENOMIC DNA]</scope>
    <source>
        <strain evidence="1 2">130c</strain>
    </source>
</reference>
<sequence>MKAQLLHKQNNQLFIAFDKIINVISKQENNQIEVSKQVYQTKSYVSSLAKLDDDIFICGLKKHQIQLLSLSNIEYSQDFEMTQINSVINFYFFANLQKWDNVITNSILTRRN</sequence>
<protein>
    <submittedName>
        <fullName evidence="1">Uncharacterized protein</fullName>
    </submittedName>
</protein>
<evidence type="ECO:0000313" key="1">
    <source>
        <dbReference type="EMBL" id="CDW90520.1"/>
    </source>
</evidence>
<dbReference type="InParanoid" id="A0A078B7N3"/>
<accession>A0A078B7N3</accession>
<dbReference type="EMBL" id="CCKQ01018545">
    <property type="protein sequence ID" value="CDW90520.1"/>
    <property type="molecule type" value="Genomic_DNA"/>
</dbReference>
<keyword evidence="2" id="KW-1185">Reference proteome</keyword>
<dbReference type="Proteomes" id="UP000039865">
    <property type="component" value="Unassembled WGS sequence"/>
</dbReference>
<name>A0A078B7N3_STYLE</name>